<organism evidence="2 3">
    <name type="scientific">Manduca sexta</name>
    <name type="common">Tobacco hawkmoth</name>
    <name type="synonym">Tobacco hornworm</name>
    <dbReference type="NCBI Taxonomy" id="7130"/>
    <lineage>
        <taxon>Eukaryota</taxon>
        <taxon>Metazoa</taxon>
        <taxon>Ecdysozoa</taxon>
        <taxon>Arthropoda</taxon>
        <taxon>Hexapoda</taxon>
        <taxon>Insecta</taxon>
        <taxon>Pterygota</taxon>
        <taxon>Neoptera</taxon>
        <taxon>Endopterygota</taxon>
        <taxon>Lepidoptera</taxon>
        <taxon>Glossata</taxon>
        <taxon>Ditrysia</taxon>
        <taxon>Bombycoidea</taxon>
        <taxon>Sphingidae</taxon>
        <taxon>Sphinginae</taxon>
        <taxon>Sphingini</taxon>
        <taxon>Manduca</taxon>
    </lineage>
</organism>
<sequence length="217" mass="22830">MFGDDDNDPFKDFDRKFKKQWEENEKAEALSDDVTPRECNVIISCLCCVSDCWFSSISCARVSTVSDNGSLGGLLWLETLYLFEFRAGEARAQRDERGGAGAGGAGGAGGGGAVLLPLLPPAQPRQGARASDAAGRRGAVPAATVHRSSGDVPGAGRGRAVCGGGALPRARAVPREPARRVAVPRAARRAAPDAVPRAAPRAAPRAVRRAERATRRR</sequence>
<evidence type="ECO:0000313" key="2">
    <source>
        <dbReference type="EMBL" id="KAG6463899.1"/>
    </source>
</evidence>
<proteinExistence type="predicted"/>
<comment type="caution">
    <text evidence="2">The sequence shown here is derived from an EMBL/GenBank/DDBJ whole genome shotgun (WGS) entry which is preliminary data.</text>
</comment>
<name>A0A921ZUK0_MANSE</name>
<evidence type="ECO:0000313" key="3">
    <source>
        <dbReference type="Proteomes" id="UP000791440"/>
    </source>
</evidence>
<evidence type="ECO:0000256" key="1">
    <source>
        <dbReference type="SAM" id="MobiDB-lite"/>
    </source>
</evidence>
<dbReference type="AlphaFoldDB" id="A0A921ZUK0"/>
<gene>
    <name evidence="2" type="ORF">O3G_MSEX014137</name>
</gene>
<feature type="region of interest" description="Disordered" evidence="1">
    <location>
        <begin position="115"/>
        <end position="217"/>
    </location>
</feature>
<reference evidence="2" key="2">
    <citation type="submission" date="2020-12" db="EMBL/GenBank/DDBJ databases">
        <authorList>
            <person name="Kanost M."/>
        </authorList>
    </citation>
    <scope>NUCLEOTIDE SEQUENCE</scope>
</reference>
<protein>
    <submittedName>
        <fullName evidence="2">Uncharacterized protein</fullName>
    </submittedName>
</protein>
<reference evidence="2" key="1">
    <citation type="journal article" date="2016" name="Insect Biochem. Mol. Biol.">
        <title>Multifaceted biological insights from a draft genome sequence of the tobacco hornworm moth, Manduca sexta.</title>
        <authorList>
            <person name="Kanost M.R."/>
            <person name="Arrese E.L."/>
            <person name="Cao X."/>
            <person name="Chen Y.R."/>
            <person name="Chellapilla S."/>
            <person name="Goldsmith M.R."/>
            <person name="Grosse-Wilde E."/>
            <person name="Heckel D.G."/>
            <person name="Herndon N."/>
            <person name="Jiang H."/>
            <person name="Papanicolaou A."/>
            <person name="Qu J."/>
            <person name="Soulages J.L."/>
            <person name="Vogel H."/>
            <person name="Walters J."/>
            <person name="Waterhouse R.M."/>
            <person name="Ahn S.J."/>
            <person name="Almeida F.C."/>
            <person name="An C."/>
            <person name="Aqrawi P."/>
            <person name="Bretschneider A."/>
            <person name="Bryant W.B."/>
            <person name="Bucks S."/>
            <person name="Chao H."/>
            <person name="Chevignon G."/>
            <person name="Christen J.M."/>
            <person name="Clarke D.F."/>
            <person name="Dittmer N.T."/>
            <person name="Ferguson L.C.F."/>
            <person name="Garavelou S."/>
            <person name="Gordon K.H.J."/>
            <person name="Gunaratna R.T."/>
            <person name="Han Y."/>
            <person name="Hauser F."/>
            <person name="He Y."/>
            <person name="Heidel-Fischer H."/>
            <person name="Hirsh A."/>
            <person name="Hu Y."/>
            <person name="Jiang H."/>
            <person name="Kalra D."/>
            <person name="Klinner C."/>
            <person name="Konig C."/>
            <person name="Kovar C."/>
            <person name="Kroll A.R."/>
            <person name="Kuwar S.S."/>
            <person name="Lee S.L."/>
            <person name="Lehman R."/>
            <person name="Li K."/>
            <person name="Li Z."/>
            <person name="Liang H."/>
            <person name="Lovelace S."/>
            <person name="Lu Z."/>
            <person name="Mansfield J.H."/>
            <person name="McCulloch K.J."/>
            <person name="Mathew T."/>
            <person name="Morton B."/>
            <person name="Muzny D.M."/>
            <person name="Neunemann D."/>
            <person name="Ongeri F."/>
            <person name="Pauchet Y."/>
            <person name="Pu L.L."/>
            <person name="Pyrousis I."/>
            <person name="Rao X.J."/>
            <person name="Redding A."/>
            <person name="Roesel C."/>
            <person name="Sanchez-Gracia A."/>
            <person name="Schaack S."/>
            <person name="Shukla A."/>
            <person name="Tetreau G."/>
            <person name="Wang Y."/>
            <person name="Xiong G.H."/>
            <person name="Traut W."/>
            <person name="Walsh T.K."/>
            <person name="Worley K.C."/>
            <person name="Wu D."/>
            <person name="Wu W."/>
            <person name="Wu Y.Q."/>
            <person name="Zhang X."/>
            <person name="Zou Z."/>
            <person name="Zucker H."/>
            <person name="Briscoe A.D."/>
            <person name="Burmester T."/>
            <person name="Clem R.J."/>
            <person name="Feyereisen R."/>
            <person name="Grimmelikhuijzen C.J.P."/>
            <person name="Hamodrakas S.J."/>
            <person name="Hansson B.S."/>
            <person name="Huguet E."/>
            <person name="Jermiin L.S."/>
            <person name="Lan Q."/>
            <person name="Lehman H.K."/>
            <person name="Lorenzen M."/>
            <person name="Merzendorfer H."/>
            <person name="Michalopoulos I."/>
            <person name="Morton D.B."/>
            <person name="Muthukrishnan S."/>
            <person name="Oakeshott J.G."/>
            <person name="Palmer W."/>
            <person name="Park Y."/>
            <person name="Passarelli A.L."/>
            <person name="Rozas J."/>
            <person name="Schwartz L.M."/>
            <person name="Smith W."/>
            <person name="Southgate A."/>
            <person name="Vilcinskas A."/>
            <person name="Vogt R."/>
            <person name="Wang P."/>
            <person name="Werren J."/>
            <person name="Yu X.Q."/>
            <person name="Zhou J.J."/>
            <person name="Brown S.J."/>
            <person name="Scherer S.E."/>
            <person name="Richards S."/>
            <person name="Blissard G.W."/>
        </authorList>
    </citation>
    <scope>NUCLEOTIDE SEQUENCE</scope>
</reference>
<feature type="compositionally biased region" description="Basic and acidic residues" evidence="1">
    <location>
        <begin position="208"/>
        <end position="217"/>
    </location>
</feature>
<keyword evidence="3" id="KW-1185">Reference proteome</keyword>
<accession>A0A921ZUK0</accession>
<feature type="compositionally biased region" description="Gly residues" evidence="1">
    <location>
        <begin position="153"/>
        <end position="166"/>
    </location>
</feature>
<feature type="compositionally biased region" description="Low complexity" evidence="1">
    <location>
        <begin position="192"/>
        <end position="205"/>
    </location>
</feature>
<dbReference type="Proteomes" id="UP000791440">
    <property type="component" value="Unassembled WGS sequence"/>
</dbReference>
<feature type="compositionally biased region" description="Low complexity" evidence="1">
    <location>
        <begin position="124"/>
        <end position="139"/>
    </location>
</feature>
<dbReference type="EMBL" id="JH669057">
    <property type="protein sequence ID" value="KAG6463899.1"/>
    <property type="molecule type" value="Genomic_DNA"/>
</dbReference>